<dbReference type="EMBL" id="BAAABV010000015">
    <property type="protein sequence ID" value="GAA0290084.1"/>
    <property type="molecule type" value="Genomic_DNA"/>
</dbReference>
<dbReference type="Proteomes" id="UP001501867">
    <property type="component" value="Unassembled WGS sequence"/>
</dbReference>
<name>A0ABP3F0Y1_9ACTN</name>
<comment type="caution">
    <text evidence="1">The sequence shown here is derived from an EMBL/GenBank/DDBJ whole genome shotgun (WGS) entry which is preliminary data.</text>
</comment>
<dbReference type="RefSeq" id="WP_344158597.1">
    <property type="nucleotide sequence ID" value="NZ_BAAABV010000015.1"/>
</dbReference>
<protein>
    <recommendedName>
        <fullName evidence="3">FXSXX-COOH protein</fullName>
    </recommendedName>
</protein>
<keyword evidence="2" id="KW-1185">Reference proteome</keyword>
<evidence type="ECO:0008006" key="3">
    <source>
        <dbReference type="Google" id="ProtNLM"/>
    </source>
</evidence>
<dbReference type="NCBIfam" id="NF045560">
    <property type="entry name" value="aroma_sacti_dom"/>
    <property type="match status" value="1"/>
</dbReference>
<evidence type="ECO:0000313" key="2">
    <source>
        <dbReference type="Proteomes" id="UP001501867"/>
    </source>
</evidence>
<dbReference type="InterPro" id="IPR054632">
    <property type="entry name" value="Aroma_sacti_dom"/>
</dbReference>
<proteinExistence type="predicted"/>
<organism evidence="1 2">
    <name type="scientific">Streptomyces polychromogenes</name>
    <dbReference type="NCBI Taxonomy" id="67342"/>
    <lineage>
        <taxon>Bacteria</taxon>
        <taxon>Bacillati</taxon>
        <taxon>Actinomycetota</taxon>
        <taxon>Actinomycetes</taxon>
        <taxon>Kitasatosporales</taxon>
        <taxon>Streptomycetaceae</taxon>
        <taxon>Streptomyces</taxon>
    </lineage>
</organism>
<accession>A0ABP3F0Y1</accession>
<sequence length="75" mass="7884">MTDDTVPHDDAPAEPTLEALAAAGFDLDALSEEQFEVLRTLDPQEVALLVDIRGRLDAAAPEVQAHADVAGGALF</sequence>
<gene>
    <name evidence="1" type="ORF">GCM10010302_30700</name>
</gene>
<reference evidence="2" key="1">
    <citation type="journal article" date="2019" name="Int. J. Syst. Evol. Microbiol.">
        <title>The Global Catalogue of Microorganisms (GCM) 10K type strain sequencing project: providing services to taxonomists for standard genome sequencing and annotation.</title>
        <authorList>
            <consortium name="The Broad Institute Genomics Platform"/>
            <consortium name="The Broad Institute Genome Sequencing Center for Infectious Disease"/>
            <person name="Wu L."/>
            <person name="Ma J."/>
        </authorList>
    </citation>
    <scope>NUCLEOTIDE SEQUENCE [LARGE SCALE GENOMIC DNA]</scope>
    <source>
        <strain evidence="2">JCM 4505</strain>
    </source>
</reference>
<evidence type="ECO:0000313" key="1">
    <source>
        <dbReference type="EMBL" id="GAA0290084.1"/>
    </source>
</evidence>